<protein>
    <submittedName>
        <fullName evidence="1">Uncharacterized protein</fullName>
    </submittedName>
</protein>
<comment type="caution">
    <text evidence="1">The sequence shown here is derived from an EMBL/GenBank/DDBJ whole genome shotgun (WGS) entry which is preliminary data.</text>
</comment>
<keyword evidence="2" id="KW-1185">Reference proteome</keyword>
<reference evidence="1" key="1">
    <citation type="journal article" date="2020" name="New Phytol.">
        <title>Comparative genomics reveals dynamic genome evolution in host specialist ectomycorrhizal fungi.</title>
        <authorList>
            <person name="Lofgren L.A."/>
            <person name="Nguyen N.H."/>
            <person name="Vilgalys R."/>
            <person name="Ruytinx J."/>
            <person name="Liao H.L."/>
            <person name="Branco S."/>
            <person name="Kuo A."/>
            <person name="LaButti K."/>
            <person name="Lipzen A."/>
            <person name="Andreopoulos W."/>
            <person name="Pangilinan J."/>
            <person name="Riley R."/>
            <person name="Hundley H."/>
            <person name="Na H."/>
            <person name="Barry K."/>
            <person name="Grigoriev I.V."/>
            <person name="Stajich J.E."/>
            <person name="Kennedy P.G."/>
        </authorList>
    </citation>
    <scope>NUCLEOTIDE SEQUENCE</scope>
    <source>
        <strain evidence="1">FC203</strain>
    </source>
</reference>
<organism evidence="1 2">
    <name type="scientific">Suillus fuscotomentosus</name>
    <dbReference type="NCBI Taxonomy" id="1912939"/>
    <lineage>
        <taxon>Eukaryota</taxon>
        <taxon>Fungi</taxon>
        <taxon>Dikarya</taxon>
        <taxon>Basidiomycota</taxon>
        <taxon>Agaricomycotina</taxon>
        <taxon>Agaricomycetes</taxon>
        <taxon>Agaricomycetidae</taxon>
        <taxon>Boletales</taxon>
        <taxon>Suillineae</taxon>
        <taxon>Suillaceae</taxon>
        <taxon>Suillus</taxon>
    </lineage>
</organism>
<dbReference type="GeneID" id="64667258"/>
<sequence>MLFLIVVIKVIETVVHILGRVGFDHSRWPVESGLISVLSLLGCCGPQSVLLCTYDVPPRGSYGTHHLAYVTFTALMYLNHTLFCVAGTYGYSTGFDTCP</sequence>
<dbReference type="RefSeq" id="XP_041230632.1">
    <property type="nucleotide sequence ID" value="XM_041372960.1"/>
</dbReference>
<gene>
    <name evidence="1" type="ORF">F5891DRAFT_722584</name>
</gene>
<dbReference type="AlphaFoldDB" id="A0AAD4EFE3"/>
<proteinExistence type="predicted"/>
<dbReference type="EMBL" id="JABBWK010000008">
    <property type="protein sequence ID" value="KAG1905057.1"/>
    <property type="molecule type" value="Genomic_DNA"/>
</dbReference>
<evidence type="ECO:0000313" key="2">
    <source>
        <dbReference type="Proteomes" id="UP001195769"/>
    </source>
</evidence>
<dbReference type="Proteomes" id="UP001195769">
    <property type="component" value="Unassembled WGS sequence"/>
</dbReference>
<evidence type="ECO:0000313" key="1">
    <source>
        <dbReference type="EMBL" id="KAG1905057.1"/>
    </source>
</evidence>
<name>A0AAD4EFE3_9AGAM</name>
<accession>A0AAD4EFE3</accession>